<organism evidence="2 3">
    <name type="scientific">Anaerosporobacter mobilis DSM 15930</name>
    <dbReference type="NCBI Taxonomy" id="1120996"/>
    <lineage>
        <taxon>Bacteria</taxon>
        <taxon>Bacillati</taxon>
        <taxon>Bacillota</taxon>
        <taxon>Clostridia</taxon>
        <taxon>Lachnospirales</taxon>
        <taxon>Lachnospiraceae</taxon>
        <taxon>Anaerosporobacter</taxon>
    </lineage>
</organism>
<dbReference type="PROSITE" id="PS50943">
    <property type="entry name" value="HTH_CROC1"/>
    <property type="match status" value="1"/>
</dbReference>
<gene>
    <name evidence="2" type="ORF">SAMN02746066_03816</name>
</gene>
<feature type="domain" description="HTH cro/C1-type" evidence="1">
    <location>
        <begin position="5"/>
        <end position="60"/>
    </location>
</feature>
<evidence type="ECO:0000313" key="2">
    <source>
        <dbReference type="EMBL" id="SHM90288.1"/>
    </source>
</evidence>
<dbReference type="SUPFAM" id="SSF47413">
    <property type="entry name" value="lambda repressor-like DNA-binding domains"/>
    <property type="match status" value="1"/>
</dbReference>
<dbReference type="AlphaFoldDB" id="A0A1M7MHF1"/>
<dbReference type="InterPro" id="IPR001387">
    <property type="entry name" value="Cro/C1-type_HTH"/>
</dbReference>
<protein>
    <submittedName>
        <fullName evidence="2">Cro/C1-type HTH DNA-binding domain-containing protein</fullName>
    </submittedName>
</protein>
<dbReference type="Gene3D" id="1.10.260.40">
    <property type="entry name" value="lambda repressor-like DNA-binding domains"/>
    <property type="match status" value="1"/>
</dbReference>
<keyword evidence="2" id="KW-0238">DNA-binding</keyword>
<dbReference type="EMBL" id="FRCP01000021">
    <property type="protein sequence ID" value="SHM90288.1"/>
    <property type="molecule type" value="Genomic_DNA"/>
</dbReference>
<keyword evidence="3" id="KW-1185">Reference proteome</keyword>
<dbReference type="GO" id="GO:0003677">
    <property type="term" value="F:DNA binding"/>
    <property type="evidence" value="ECO:0007669"/>
    <property type="project" value="UniProtKB-KW"/>
</dbReference>
<dbReference type="Proteomes" id="UP000184038">
    <property type="component" value="Unassembled WGS sequence"/>
</dbReference>
<evidence type="ECO:0000313" key="3">
    <source>
        <dbReference type="Proteomes" id="UP000184038"/>
    </source>
</evidence>
<dbReference type="InterPro" id="IPR010982">
    <property type="entry name" value="Lambda_DNA-bd_dom_sf"/>
</dbReference>
<evidence type="ECO:0000259" key="1">
    <source>
        <dbReference type="PROSITE" id="PS50943"/>
    </source>
</evidence>
<reference evidence="2 3" key="1">
    <citation type="submission" date="2016-11" db="EMBL/GenBank/DDBJ databases">
        <authorList>
            <person name="Jaros S."/>
            <person name="Januszkiewicz K."/>
            <person name="Wedrychowicz H."/>
        </authorList>
    </citation>
    <scope>NUCLEOTIDE SEQUENCE [LARGE SCALE GENOMIC DNA]</scope>
    <source>
        <strain evidence="2 3">DSM 15930</strain>
    </source>
</reference>
<accession>A0A1M7MHF1</accession>
<dbReference type="RefSeq" id="WP_073290313.1">
    <property type="nucleotide sequence ID" value="NZ_FRCP01000021.1"/>
</dbReference>
<dbReference type="Pfam" id="PF13443">
    <property type="entry name" value="HTH_26"/>
    <property type="match status" value="1"/>
</dbReference>
<proteinExistence type="predicted"/>
<dbReference type="STRING" id="1120996.SAMN02746066_03816"/>
<dbReference type="CDD" id="cd00093">
    <property type="entry name" value="HTH_XRE"/>
    <property type="match status" value="1"/>
</dbReference>
<sequence length="63" mass="7318">MQEKITKLLEEYKISFGELAEALGISKQTLTKKVTGNMDWTYPEMTKLMEIFHIVDPQAFFFG</sequence>
<name>A0A1M7MHF1_9FIRM</name>